<dbReference type="GO" id="GO:0005524">
    <property type="term" value="F:ATP binding"/>
    <property type="evidence" value="ECO:0007669"/>
    <property type="project" value="UniProtKB-UniRule"/>
</dbReference>
<dbReference type="CDD" id="cd14014">
    <property type="entry name" value="STKc_PknB_like"/>
    <property type="match status" value="1"/>
</dbReference>
<gene>
    <name evidence="12" type="primary">prkC_16</name>
    <name evidence="12" type="ORF">BSF38_05622</name>
</gene>
<dbReference type="AlphaFoldDB" id="A0A1U7CYR8"/>
<reference evidence="13" key="1">
    <citation type="submission" date="2016-12" db="EMBL/GenBank/DDBJ databases">
        <title>Comparative genomics of four Isosphaeraceae planctomycetes: a common pool of plasmids and glycoside hydrolase genes.</title>
        <authorList>
            <person name="Ivanova A."/>
        </authorList>
    </citation>
    <scope>NUCLEOTIDE SEQUENCE [LARGE SCALE GENOMIC DNA]</scope>
    <source>
        <strain evidence="13">PX4</strain>
    </source>
</reference>
<keyword evidence="8 10" id="KW-0472">Membrane</keyword>
<dbReference type="PANTHER" id="PTHR43289">
    <property type="entry name" value="MITOGEN-ACTIVATED PROTEIN KINASE KINASE KINASE 20-RELATED"/>
    <property type="match status" value="1"/>
</dbReference>
<evidence type="ECO:0000256" key="2">
    <source>
        <dbReference type="ARBA" id="ARBA00022679"/>
    </source>
</evidence>
<evidence type="ECO:0000259" key="11">
    <source>
        <dbReference type="PROSITE" id="PS50011"/>
    </source>
</evidence>
<dbReference type="Pfam" id="PF06271">
    <property type="entry name" value="RDD"/>
    <property type="match status" value="1"/>
</dbReference>
<organism evidence="12 13">
    <name type="scientific">Paludisphaera borealis</name>
    <dbReference type="NCBI Taxonomy" id="1387353"/>
    <lineage>
        <taxon>Bacteria</taxon>
        <taxon>Pseudomonadati</taxon>
        <taxon>Planctomycetota</taxon>
        <taxon>Planctomycetia</taxon>
        <taxon>Isosphaerales</taxon>
        <taxon>Isosphaeraceae</taxon>
        <taxon>Paludisphaera</taxon>
    </lineage>
</organism>
<accession>A0A1U7CYR8</accession>
<evidence type="ECO:0000256" key="9">
    <source>
        <dbReference type="PROSITE-ProRule" id="PRU10141"/>
    </source>
</evidence>
<dbReference type="PANTHER" id="PTHR43289:SF34">
    <property type="entry name" value="SERINE_THREONINE-PROTEIN KINASE YBDM-RELATED"/>
    <property type="match status" value="1"/>
</dbReference>
<evidence type="ECO:0000256" key="4">
    <source>
        <dbReference type="ARBA" id="ARBA00022741"/>
    </source>
</evidence>
<comment type="subcellular location">
    <subcellularLocation>
        <location evidence="1">Membrane</location>
        <topology evidence="1">Multi-pass membrane protein</topology>
    </subcellularLocation>
</comment>
<keyword evidence="2 12" id="KW-0808">Transferase</keyword>
<dbReference type="InterPro" id="IPR017441">
    <property type="entry name" value="Protein_kinase_ATP_BS"/>
</dbReference>
<evidence type="ECO:0000256" key="5">
    <source>
        <dbReference type="ARBA" id="ARBA00022777"/>
    </source>
</evidence>
<evidence type="ECO:0000256" key="10">
    <source>
        <dbReference type="SAM" id="Phobius"/>
    </source>
</evidence>
<dbReference type="SMART" id="SM00220">
    <property type="entry name" value="S_TKc"/>
    <property type="match status" value="1"/>
</dbReference>
<sequence>MPWPLRLWHSATATHKMVCGVASTAARLQSVNASWRIIIMSEREPTSEQPTRTAGRVACSACLRVLEYSGDRPRFCAYCGVPLEKTEDDGSTIPADAPDRTRTYLGAGQTATYASGGSAGQAAQPEEFPERIADYRLVRRLGSGGMGTVFEAIDERQGQKVALKLIARNYVASDEALQRFRQEGKTASAVTHPRCVFVLAVDEDQGRPYLVMELMPGTTLQSLVDQKGALDPTSALVKIFDVIEGLEEFHKLGMIHRDVKPSNCFLDAEGRVKIGDFGLSKSLEGGLDLTRTGAFLGTPLYASPEQIKRDALDQQTDVYSVAATLYFLLTKRPPVKTDDAAEALARIVSEPAPLVRTFAPDVPRALEAVIHKGLERDRARRWRNLQEFHNALLPFVPERLGIGAFGLRIGAQLFDLLLFYLGGWAMFAVGILYFRGRFFETFEFFESWGAAIAWAWRIAWIAYFALAEGLFGASLGKWLAGLRVVRGGVGGGAPPGLGRGIVRILCFYVFIGLGGDVLTELFALDPHAGGGVWYWVGLILVKALGMLALLATMRRRSGFRGPHEWLSGTRVVQVVRGRRSRSLMRRSRIAARKSAQTSRQPLLGEVAQVGPYRVHGAVLSAPQGKVLLGQDSTLDRQVWILLRPPTASPPGPPRRALNRLTRPRWIGGGDQPEGRWDAFTAPSGLPLGELVQTGGLPWADVLSLLTDLAEEVEAARGDGTFPPRLSVEHVWIQDDGRVQIIDPLDWDDAPDREATAEADPHGVDRDERKALVFLRDVARLSLEGGRTSRRFARKDDASEHVDSTPRRIRAAVPERAAVILEQLAGVRPPYSSLAALRADLAAAADRPAEVGAARRMVQLAIQAFLLSPGLLVITALSCPKLRPGVIPWDLQLVVAAPLLWVLWAILMRGGLSFPLAGLSVVGGDGRVANRLTCGLRALLVWAPAVGVFAGSRYLQYRSPDAVMLAWSSWIAGVLLLIVFVMTALWLPSRGPHDRLSGTVVVPI</sequence>
<evidence type="ECO:0000256" key="8">
    <source>
        <dbReference type="ARBA" id="ARBA00023136"/>
    </source>
</evidence>
<dbReference type="InterPro" id="IPR010432">
    <property type="entry name" value="RDD"/>
</dbReference>
<evidence type="ECO:0000256" key="6">
    <source>
        <dbReference type="ARBA" id="ARBA00022840"/>
    </source>
</evidence>
<dbReference type="GO" id="GO:0004674">
    <property type="term" value="F:protein serine/threonine kinase activity"/>
    <property type="evidence" value="ECO:0007669"/>
    <property type="project" value="UniProtKB-EC"/>
</dbReference>
<dbReference type="InterPro" id="IPR008271">
    <property type="entry name" value="Ser/Thr_kinase_AS"/>
</dbReference>
<dbReference type="PROSITE" id="PS00107">
    <property type="entry name" value="PROTEIN_KINASE_ATP"/>
    <property type="match status" value="1"/>
</dbReference>
<dbReference type="Pfam" id="PF00069">
    <property type="entry name" value="Pkinase"/>
    <property type="match status" value="1"/>
</dbReference>
<feature type="transmembrane region" description="Helical" evidence="10">
    <location>
        <begin position="966"/>
        <end position="986"/>
    </location>
</feature>
<dbReference type="InterPro" id="IPR000719">
    <property type="entry name" value="Prot_kinase_dom"/>
</dbReference>
<evidence type="ECO:0000256" key="7">
    <source>
        <dbReference type="ARBA" id="ARBA00022989"/>
    </source>
</evidence>
<keyword evidence="6 9" id="KW-0067">ATP-binding</keyword>
<dbReference type="Gene3D" id="1.10.510.10">
    <property type="entry name" value="Transferase(Phosphotransferase) domain 1"/>
    <property type="match status" value="1"/>
</dbReference>
<feature type="transmembrane region" description="Helical" evidence="10">
    <location>
        <begin position="454"/>
        <end position="480"/>
    </location>
</feature>
<keyword evidence="13" id="KW-1185">Reference proteome</keyword>
<feature type="transmembrane region" description="Helical" evidence="10">
    <location>
        <begin position="856"/>
        <end position="877"/>
    </location>
</feature>
<dbReference type="Proteomes" id="UP000186309">
    <property type="component" value="Chromosome"/>
</dbReference>
<dbReference type="KEGG" id="pbor:BSF38_05622"/>
<dbReference type="PROSITE" id="PS00108">
    <property type="entry name" value="PROTEIN_KINASE_ST"/>
    <property type="match status" value="1"/>
</dbReference>
<dbReference type="STRING" id="1387353.BSF38_05622"/>
<dbReference type="Gene3D" id="3.30.200.20">
    <property type="entry name" value="Phosphorylase Kinase, domain 1"/>
    <property type="match status" value="1"/>
</dbReference>
<dbReference type="InterPro" id="IPR011009">
    <property type="entry name" value="Kinase-like_dom_sf"/>
</dbReference>
<feature type="transmembrane region" description="Helical" evidence="10">
    <location>
        <begin position="933"/>
        <end position="954"/>
    </location>
</feature>
<feature type="transmembrane region" description="Helical" evidence="10">
    <location>
        <begin position="413"/>
        <end position="434"/>
    </location>
</feature>
<evidence type="ECO:0000256" key="1">
    <source>
        <dbReference type="ARBA" id="ARBA00004141"/>
    </source>
</evidence>
<evidence type="ECO:0000313" key="12">
    <source>
        <dbReference type="EMBL" id="APW64033.1"/>
    </source>
</evidence>
<keyword evidence="4 9" id="KW-0547">Nucleotide-binding</keyword>
<feature type="domain" description="Protein kinase" evidence="11">
    <location>
        <begin position="135"/>
        <end position="396"/>
    </location>
</feature>
<feature type="transmembrane region" description="Helical" evidence="10">
    <location>
        <begin position="501"/>
        <end position="519"/>
    </location>
</feature>
<evidence type="ECO:0000256" key="3">
    <source>
        <dbReference type="ARBA" id="ARBA00022692"/>
    </source>
</evidence>
<proteinExistence type="predicted"/>
<dbReference type="GO" id="GO:0016020">
    <property type="term" value="C:membrane"/>
    <property type="evidence" value="ECO:0007669"/>
    <property type="project" value="UniProtKB-SubCell"/>
</dbReference>
<keyword evidence="3 10" id="KW-0812">Transmembrane</keyword>
<feature type="binding site" evidence="9">
    <location>
        <position position="164"/>
    </location>
    <ligand>
        <name>ATP</name>
        <dbReference type="ChEBI" id="CHEBI:30616"/>
    </ligand>
</feature>
<keyword evidence="5 12" id="KW-0418">Kinase</keyword>
<protein>
    <submittedName>
        <fullName evidence="12">Serine/threonine-protein kinase PrkC</fullName>
        <ecNumber evidence="12">2.7.11.1</ecNumber>
    </submittedName>
</protein>
<dbReference type="EMBL" id="CP019082">
    <property type="protein sequence ID" value="APW64033.1"/>
    <property type="molecule type" value="Genomic_DNA"/>
</dbReference>
<name>A0A1U7CYR8_9BACT</name>
<dbReference type="EC" id="2.7.11.1" evidence="12"/>
<dbReference type="SUPFAM" id="SSF56112">
    <property type="entry name" value="Protein kinase-like (PK-like)"/>
    <property type="match status" value="1"/>
</dbReference>
<dbReference type="OrthoDB" id="6111975at2"/>
<feature type="transmembrane region" description="Helical" evidence="10">
    <location>
        <begin position="531"/>
        <end position="551"/>
    </location>
</feature>
<keyword evidence="7 10" id="KW-1133">Transmembrane helix</keyword>
<evidence type="ECO:0000313" key="13">
    <source>
        <dbReference type="Proteomes" id="UP000186309"/>
    </source>
</evidence>
<dbReference type="PROSITE" id="PS50011">
    <property type="entry name" value="PROTEIN_KINASE_DOM"/>
    <property type="match status" value="1"/>
</dbReference>